<gene>
    <name evidence="2" type="ordered locus">CD196_1831</name>
</gene>
<dbReference type="InterPro" id="IPR051531">
    <property type="entry name" value="N-acetyltransferase"/>
</dbReference>
<name>A0A0H3NC51_CLODC</name>
<dbReference type="EMBL" id="FN538970">
    <property type="protein sequence ID" value="CBA63499.1"/>
    <property type="molecule type" value="Genomic_DNA"/>
</dbReference>
<dbReference type="Pfam" id="PF13302">
    <property type="entry name" value="Acetyltransf_3"/>
    <property type="match status" value="1"/>
</dbReference>
<dbReference type="InterPro" id="IPR000182">
    <property type="entry name" value="GNAT_dom"/>
</dbReference>
<protein>
    <submittedName>
        <fullName evidence="2">Acetyltransferase</fullName>
    </submittedName>
</protein>
<dbReference type="PANTHER" id="PTHR43792">
    <property type="entry name" value="GNAT FAMILY, PUTATIVE (AFU_ORTHOLOGUE AFUA_3G00765)-RELATED-RELATED"/>
    <property type="match status" value="1"/>
</dbReference>
<dbReference type="Proteomes" id="UP000002068">
    <property type="component" value="Chromosome"/>
</dbReference>
<organism evidence="2 3">
    <name type="scientific">Clostridioides difficile (strain CD196)</name>
    <name type="common">Peptoclostridium difficile</name>
    <dbReference type="NCBI Taxonomy" id="645462"/>
    <lineage>
        <taxon>Bacteria</taxon>
        <taxon>Bacillati</taxon>
        <taxon>Bacillota</taxon>
        <taxon>Clostridia</taxon>
        <taxon>Peptostreptococcales</taxon>
        <taxon>Peptostreptococcaceae</taxon>
        <taxon>Clostridioides</taxon>
    </lineage>
</organism>
<dbReference type="GO" id="GO:0016747">
    <property type="term" value="F:acyltransferase activity, transferring groups other than amino-acyl groups"/>
    <property type="evidence" value="ECO:0007669"/>
    <property type="project" value="InterPro"/>
</dbReference>
<dbReference type="HOGENOM" id="CLU_013985_3_6_9"/>
<dbReference type="InterPro" id="IPR016181">
    <property type="entry name" value="Acyl_CoA_acyltransferase"/>
</dbReference>
<proteinExistence type="predicted"/>
<evidence type="ECO:0000313" key="3">
    <source>
        <dbReference type="Proteomes" id="UP000002068"/>
    </source>
</evidence>
<accession>A0A0H3NC51</accession>
<dbReference type="PROSITE" id="PS51186">
    <property type="entry name" value="GNAT"/>
    <property type="match status" value="1"/>
</dbReference>
<dbReference type="CDD" id="cd04301">
    <property type="entry name" value="NAT_SF"/>
    <property type="match status" value="1"/>
</dbReference>
<reference evidence="2 3" key="1">
    <citation type="journal article" date="2009" name="Genome Biol.">
        <title>Comparative genome and phenotypic analysis of Clostridium difficile 027 strains provides insight into the evolution of a hypervirulent bacterium.</title>
        <authorList>
            <person name="Stabler R.A."/>
            <person name="He M."/>
            <person name="Dawson L."/>
            <person name="Martin M."/>
            <person name="Valiente E."/>
            <person name="Corton C."/>
            <person name="Lawley T.D."/>
            <person name="Sebaihia M."/>
            <person name="Quail M.A."/>
            <person name="Rose G."/>
            <person name="Gerding D.N."/>
            <person name="Gibert M."/>
            <person name="Popoff M.R."/>
            <person name="Parkhill J."/>
            <person name="Dougan G."/>
            <person name="Wren B.W."/>
        </authorList>
    </citation>
    <scope>NUCLEOTIDE SEQUENCE [LARGE SCALE GENOMIC DNA]</scope>
    <source>
        <strain evidence="2 3">CD196</strain>
    </source>
</reference>
<evidence type="ECO:0000259" key="1">
    <source>
        <dbReference type="PROSITE" id="PS51186"/>
    </source>
</evidence>
<dbReference type="Gene3D" id="3.40.630.30">
    <property type="match status" value="1"/>
</dbReference>
<evidence type="ECO:0000313" key="2">
    <source>
        <dbReference type="EMBL" id="CBA63499.1"/>
    </source>
</evidence>
<feature type="domain" description="N-acetyltransferase" evidence="1">
    <location>
        <begin position="31"/>
        <end position="199"/>
    </location>
</feature>
<dbReference type="KEGG" id="cdc:CD196_1831"/>
<dbReference type="SUPFAM" id="SSF55729">
    <property type="entry name" value="Acyl-CoA N-acyltransferases (Nat)"/>
    <property type="match status" value="1"/>
</dbReference>
<sequence>MNSIFRLMYKGGLEMSDSEYPQMKTLETRSCILRPASLDDVEDFFDCYKNKIVVKHLPFSEHKSLEDTRKFIKSFFLNPYKKGKIGHFAIVYKRDNKVIGNMGFNNINPKALEAEIGICINPSYWGHDFATEITKRVIQYGFRELNLNKIIAITYEENQNSTKSLDLLGFKCTGKYIKKIHTGNTVKNVPCYQYELKKQ</sequence>
<dbReference type="AlphaFoldDB" id="A0A0H3NC51"/>